<feature type="transmembrane region" description="Helical" evidence="2">
    <location>
        <begin position="98"/>
        <end position="119"/>
    </location>
</feature>
<evidence type="ECO:0000313" key="4">
    <source>
        <dbReference type="Proteomes" id="UP000008064"/>
    </source>
</evidence>
<dbReference type="AlphaFoldDB" id="F8P9I9"/>
<feature type="region of interest" description="Disordered" evidence="1">
    <location>
        <begin position="1"/>
        <end position="20"/>
    </location>
</feature>
<protein>
    <submittedName>
        <fullName evidence="3">Uncharacterized protein</fullName>
    </submittedName>
</protein>
<dbReference type="EMBL" id="GL945441">
    <property type="protein sequence ID" value="EGO20318.1"/>
    <property type="molecule type" value="Genomic_DNA"/>
</dbReference>
<dbReference type="OrthoDB" id="3366475at2759"/>
<feature type="compositionally biased region" description="Polar residues" evidence="1">
    <location>
        <begin position="137"/>
        <end position="146"/>
    </location>
</feature>
<accession>F8P9I9</accession>
<evidence type="ECO:0000256" key="2">
    <source>
        <dbReference type="SAM" id="Phobius"/>
    </source>
</evidence>
<keyword evidence="2" id="KW-1133">Transmembrane helix</keyword>
<reference evidence="4" key="1">
    <citation type="journal article" date="2011" name="Science">
        <title>The plant cell wall-decomposing machinery underlies the functional diversity of forest fungi.</title>
        <authorList>
            <person name="Eastwood D.C."/>
            <person name="Floudas D."/>
            <person name="Binder M."/>
            <person name="Majcherczyk A."/>
            <person name="Schneider P."/>
            <person name="Aerts A."/>
            <person name="Asiegbu F.O."/>
            <person name="Baker S.E."/>
            <person name="Barry K."/>
            <person name="Bendiksby M."/>
            <person name="Blumentritt M."/>
            <person name="Coutinho P.M."/>
            <person name="Cullen D."/>
            <person name="de Vries R.P."/>
            <person name="Gathman A."/>
            <person name="Goodell B."/>
            <person name="Henrissat B."/>
            <person name="Ihrmark K."/>
            <person name="Kauserud H."/>
            <person name="Kohler A."/>
            <person name="LaButti K."/>
            <person name="Lapidus A."/>
            <person name="Lavin J.L."/>
            <person name="Lee Y.-H."/>
            <person name="Lindquist E."/>
            <person name="Lilly W."/>
            <person name="Lucas S."/>
            <person name="Morin E."/>
            <person name="Murat C."/>
            <person name="Oguiza J.A."/>
            <person name="Park J."/>
            <person name="Pisabarro A.G."/>
            <person name="Riley R."/>
            <person name="Rosling A."/>
            <person name="Salamov A."/>
            <person name="Schmidt O."/>
            <person name="Schmutz J."/>
            <person name="Skrede I."/>
            <person name="Stenlid J."/>
            <person name="Wiebenga A."/>
            <person name="Xie X."/>
            <person name="Kuees U."/>
            <person name="Hibbett D.S."/>
            <person name="Hoffmeister D."/>
            <person name="Hoegberg N."/>
            <person name="Martin F."/>
            <person name="Grigoriev I.V."/>
            <person name="Watkinson S.C."/>
        </authorList>
    </citation>
    <scope>NUCLEOTIDE SEQUENCE [LARGE SCALE GENOMIC DNA]</scope>
    <source>
        <strain evidence="4">S7.9</strain>
    </source>
</reference>
<gene>
    <name evidence="3" type="ORF">SERLADRAFT_477773</name>
</gene>
<organism evidence="4">
    <name type="scientific">Serpula lacrymans var. lacrymans (strain S7.9)</name>
    <name type="common">Dry rot fungus</name>
    <dbReference type="NCBI Taxonomy" id="578457"/>
    <lineage>
        <taxon>Eukaryota</taxon>
        <taxon>Fungi</taxon>
        <taxon>Dikarya</taxon>
        <taxon>Basidiomycota</taxon>
        <taxon>Agaricomycotina</taxon>
        <taxon>Agaricomycetes</taxon>
        <taxon>Agaricomycetidae</taxon>
        <taxon>Boletales</taxon>
        <taxon>Coniophorineae</taxon>
        <taxon>Serpulaceae</taxon>
        <taxon>Serpula</taxon>
    </lineage>
</organism>
<feature type="region of interest" description="Disordered" evidence="1">
    <location>
        <begin position="137"/>
        <end position="167"/>
    </location>
</feature>
<feature type="compositionally biased region" description="Low complexity" evidence="1">
    <location>
        <begin position="1"/>
        <end position="17"/>
    </location>
</feature>
<keyword evidence="2" id="KW-0472">Membrane</keyword>
<dbReference type="HOGENOM" id="CLU_115479_0_0_1"/>
<dbReference type="Proteomes" id="UP000008064">
    <property type="component" value="Unassembled WGS sequence"/>
</dbReference>
<sequence>MSSTITSILSPPTSAPTSAPPPITQLLPILRTTGSKLFSALSYLAQFLYSSSGIFLQPLHILLPVALWLLAPAIILFDIILDALVFTPYNLVSGALSIFYPLYVFCGAACISGLAIGVVGRTLVSLLTKAIGSGQNHASEVTSPVSPLSPLEPQPLRRRRSRQGKAE</sequence>
<name>F8P9I9_SERL9</name>
<dbReference type="GeneID" id="18821066"/>
<dbReference type="KEGG" id="sla:SERLADRAFT_477773"/>
<keyword evidence="2" id="KW-0812">Transmembrane</keyword>
<feature type="transmembrane region" description="Helical" evidence="2">
    <location>
        <begin position="65"/>
        <end position="86"/>
    </location>
</feature>
<dbReference type="RefSeq" id="XP_007323063.1">
    <property type="nucleotide sequence ID" value="XM_007323001.1"/>
</dbReference>
<feature type="compositionally biased region" description="Basic residues" evidence="1">
    <location>
        <begin position="156"/>
        <end position="167"/>
    </location>
</feature>
<evidence type="ECO:0000313" key="3">
    <source>
        <dbReference type="EMBL" id="EGO20318.1"/>
    </source>
</evidence>
<proteinExistence type="predicted"/>
<evidence type="ECO:0000256" key="1">
    <source>
        <dbReference type="SAM" id="MobiDB-lite"/>
    </source>
</evidence>